<dbReference type="GO" id="GO:0005874">
    <property type="term" value="C:microtubule"/>
    <property type="evidence" value="ECO:0007669"/>
    <property type="project" value="InterPro"/>
</dbReference>
<accession>A0A5K3EKI4</accession>
<sequence>PIGFLKVGEKKLFLFNNYGEYFEVEPVCVLDFYIKEECQRKGYGRELFEDMLRREGLVATDLPIDSPSAKMLAFMQKHYNQDEPIRQSNNYVVFPAFFLHVDSFLVPRSRRLGLPILVNNVETVAPPNKSGRCVPLLNRTTQTAESESSYCPSVTKGSISSTLPKPSSPSIPSEQKVSVAKARAPELRERVSVPSLRQDLSSLYSKRIGVTTPSAPAVHLHLDNILRLNTRQQNYNYRTATWTHNRHTRLW</sequence>
<keyword evidence="1" id="KW-0808">Transferase</keyword>
<evidence type="ECO:0000256" key="1">
    <source>
        <dbReference type="ARBA" id="ARBA00022679"/>
    </source>
</evidence>
<dbReference type="WBParaSite" id="MCU_000865-RB">
    <property type="protein sequence ID" value="MCU_000865-RB"/>
    <property type="gene ID" value="MCU_000865"/>
</dbReference>
<dbReference type="CDD" id="cd04301">
    <property type="entry name" value="NAT_SF"/>
    <property type="match status" value="1"/>
</dbReference>
<protein>
    <submittedName>
        <fullName evidence="5">N-acetyltransferase domain-containing protein</fullName>
    </submittedName>
</protein>
<dbReference type="Gene3D" id="3.40.630.30">
    <property type="match status" value="1"/>
</dbReference>
<reference evidence="5" key="1">
    <citation type="submission" date="2019-11" db="UniProtKB">
        <authorList>
            <consortium name="WormBaseParasite"/>
        </authorList>
    </citation>
    <scope>IDENTIFICATION</scope>
</reference>
<evidence type="ECO:0000256" key="3">
    <source>
        <dbReference type="SAM" id="MobiDB-lite"/>
    </source>
</evidence>
<evidence type="ECO:0000313" key="5">
    <source>
        <dbReference type="WBParaSite" id="MCU_000865-RB"/>
    </source>
</evidence>
<dbReference type="Pfam" id="PF05301">
    <property type="entry name" value="Acetyltransf_16"/>
    <property type="match status" value="1"/>
</dbReference>
<name>A0A5K3EKI4_MESCO</name>
<dbReference type="InterPro" id="IPR016181">
    <property type="entry name" value="Acyl_CoA_acyltransferase"/>
</dbReference>
<evidence type="ECO:0000256" key="2">
    <source>
        <dbReference type="ARBA" id="ARBA00023315"/>
    </source>
</evidence>
<keyword evidence="2" id="KW-0012">Acyltransferase</keyword>
<feature type="domain" description="N-acetyltransferase" evidence="4">
    <location>
        <begin position="1"/>
        <end position="98"/>
    </location>
</feature>
<evidence type="ECO:0000259" key="4">
    <source>
        <dbReference type="PROSITE" id="PS51730"/>
    </source>
</evidence>
<organism evidence="5">
    <name type="scientific">Mesocestoides corti</name>
    <name type="common">Flatworm</name>
    <dbReference type="NCBI Taxonomy" id="53468"/>
    <lineage>
        <taxon>Eukaryota</taxon>
        <taxon>Metazoa</taxon>
        <taxon>Spiralia</taxon>
        <taxon>Lophotrochozoa</taxon>
        <taxon>Platyhelminthes</taxon>
        <taxon>Cestoda</taxon>
        <taxon>Eucestoda</taxon>
        <taxon>Cyclophyllidea</taxon>
        <taxon>Mesocestoididae</taxon>
        <taxon>Mesocestoides</taxon>
    </lineage>
</organism>
<dbReference type="PANTHER" id="PTHR12327">
    <property type="entry name" value="ALPHA-TUBULIN N-ACETYLTRANSFERASE 1"/>
    <property type="match status" value="1"/>
</dbReference>
<dbReference type="InterPro" id="IPR038746">
    <property type="entry name" value="Atat"/>
</dbReference>
<proteinExistence type="predicted"/>
<dbReference type="GO" id="GO:0019799">
    <property type="term" value="F:tubulin N-acetyltransferase activity"/>
    <property type="evidence" value="ECO:0007669"/>
    <property type="project" value="InterPro"/>
</dbReference>
<dbReference type="PANTHER" id="PTHR12327:SF0">
    <property type="entry name" value="ALPHA-TUBULIN N-ACETYLTRANSFERASE 1"/>
    <property type="match status" value="1"/>
</dbReference>
<dbReference type="AlphaFoldDB" id="A0A5K3EKI4"/>
<feature type="region of interest" description="Disordered" evidence="3">
    <location>
        <begin position="145"/>
        <end position="173"/>
    </location>
</feature>
<dbReference type="InterPro" id="IPR007965">
    <property type="entry name" value="GNAT_ATAT"/>
</dbReference>
<dbReference type="SUPFAM" id="SSF55729">
    <property type="entry name" value="Acyl-CoA N-acyltransferases (Nat)"/>
    <property type="match status" value="1"/>
</dbReference>
<dbReference type="PROSITE" id="PS51730">
    <property type="entry name" value="GNAT_ATAT"/>
    <property type="match status" value="1"/>
</dbReference>